<reference evidence="1 2" key="1">
    <citation type="submission" date="2023-04" db="EMBL/GenBank/DDBJ databases">
        <authorList>
            <person name="Hsu D."/>
        </authorList>
    </citation>
    <scope>NUCLEOTIDE SEQUENCE [LARGE SCALE GENOMIC DNA]</scope>
    <source>
        <strain evidence="1 2">MK1</strain>
    </source>
</reference>
<dbReference type="AlphaFoldDB" id="A0AAU0USY4"/>
<keyword evidence="2" id="KW-1185">Reference proteome</keyword>
<dbReference type="EMBL" id="CP121694">
    <property type="protein sequence ID" value="WRO23361.1"/>
    <property type="molecule type" value="Genomic_DNA"/>
</dbReference>
<dbReference type="Proteomes" id="UP001329915">
    <property type="component" value="Chromosome"/>
</dbReference>
<organism evidence="1 2">
    <name type="scientific">Metallumcola ferriviriculae</name>
    <dbReference type="NCBI Taxonomy" id="3039180"/>
    <lineage>
        <taxon>Bacteria</taxon>
        <taxon>Bacillati</taxon>
        <taxon>Bacillota</taxon>
        <taxon>Clostridia</taxon>
        <taxon>Neomoorellales</taxon>
        <taxon>Desulfitibacteraceae</taxon>
        <taxon>Metallumcola</taxon>
    </lineage>
</organism>
<evidence type="ECO:0000313" key="2">
    <source>
        <dbReference type="Proteomes" id="UP001329915"/>
    </source>
</evidence>
<dbReference type="Pfam" id="PF10719">
    <property type="entry name" value="ComFB"/>
    <property type="match status" value="1"/>
</dbReference>
<dbReference type="KEGG" id="dbc:MFMK1_003220"/>
<dbReference type="RefSeq" id="WP_366922747.1">
    <property type="nucleotide sequence ID" value="NZ_CP121694.1"/>
</dbReference>
<sequence>MSKKEVFLKNSMEDQVWTLLDSTLAKSPEMCSCEVCRHDIAALALNLLPPRYVVRDKGEILSRLNQMETQHNTNIVTALTKAMIIVKESPRHASNK</sequence>
<gene>
    <name evidence="1" type="ORF">MFMK1_003220</name>
</gene>
<evidence type="ECO:0000313" key="1">
    <source>
        <dbReference type="EMBL" id="WRO23361.1"/>
    </source>
</evidence>
<accession>A0AAU0USY4</accession>
<proteinExistence type="predicted"/>
<dbReference type="InterPro" id="IPR019657">
    <property type="entry name" value="ComFB"/>
</dbReference>
<protein>
    <submittedName>
        <fullName evidence="1">Late competence development ComFB family protein</fullName>
    </submittedName>
</protein>
<name>A0AAU0USY4_9FIRM</name>